<evidence type="ECO:0000313" key="1">
    <source>
        <dbReference type="EMBL" id="CAG5114789.1"/>
    </source>
</evidence>
<sequence length="224" mass="25720">MAQGQLTNGQYFRKHRFAELCPPSDFQVVCHGKLIKSSRQPETFYNGWYPVRHRCSFPDHEAVPGAGLKSEKGLQFRNYRILCDICDHPDNKLVLDKEKSCWSQLASCRNSVAPRMCEQDVSSPAALPDVEMERAKRCSHKVDAYWRYHDPHYVASAAGLPNESRVHDSNWFSKLLWQTPCLLKQPESQQTVSAETNHSDMGHGVDQQTWQADTFNKQQLIDKI</sequence>
<evidence type="ECO:0000313" key="2">
    <source>
        <dbReference type="Proteomes" id="UP000678393"/>
    </source>
</evidence>
<name>A0A8S3YBW8_9EUPU</name>
<dbReference type="OrthoDB" id="6042115at2759"/>
<gene>
    <name evidence="1" type="ORF">CUNI_LOCUS347</name>
</gene>
<comment type="caution">
    <text evidence="1">The sequence shown here is derived from an EMBL/GenBank/DDBJ whole genome shotgun (WGS) entry which is preliminary data.</text>
</comment>
<protein>
    <submittedName>
        <fullName evidence="1">Uncharacterized protein</fullName>
    </submittedName>
</protein>
<organism evidence="1 2">
    <name type="scientific">Candidula unifasciata</name>
    <dbReference type="NCBI Taxonomy" id="100452"/>
    <lineage>
        <taxon>Eukaryota</taxon>
        <taxon>Metazoa</taxon>
        <taxon>Spiralia</taxon>
        <taxon>Lophotrochozoa</taxon>
        <taxon>Mollusca</taxon>
        <taxon>Gastropoda</taxon>
        <taxon>Heterobranchia</taxon>
        <taxon>Euthyneura</taxon>
        <taxon>Panpulmonata</taxon>
        <taxon>Eupulmonata</taxon>
        <taxon>Stylommatophora</taxon>
        <taxon>Helicina</taxon>
        <taxon>Helicoidea</taxon>
        <taxon>Geomitridae</taxon>
        <taxon>Candidula</taxon>
    </lineage>
</organism>
<dbReference type="AlphaFoldDB" id="A0A8S3YBW8"/>
<keyword evidence="2" id="KW-1185">Reference proteome</keyword>
<dbReference type="Proteomes" id="UP000678393">
    <property type="component" value="Unassembled WGS sequence"/>
</dbReference>
<accession>A0A8S3YBW8</accession>
<reference evidence="1" key="1">
    <citation type="submission" date="2021-04" db="EMBL/GenBank/DDBJ databases">
        <authorList>
            <consortium name="Molecular Ecology Group"/>
        </authorList>
    </citation>
    <scope>NUCLEOTIDE SEQUENCE</scope>
</reference>
<proteinExistence type="predicted"/>
<dbReference type="EMBL" id="CAJHNH020000036">
    <property type="protein sequence ID" value="CAG5114789.1"/>
    <property type="molecule type" value="Genomic_DNA"/>
</dbReference>